<dbReference type="VEuPathDB" id="TriTrypDB:LMJSD75_240021900"/>
<dbReference type="PANTHER" id="PTHR48027">
    <property type="entry name" value="HETEROGENEOUS NUCLEAR RIBONUCLEOPROTEIN 87F-RELATED"/>
    <property type="match status" value="1"/>
</dbReference>
<dbReference type="InterPro" id="IPR012677">
    <property type="entry name" value="Nucleotide-bd_a/b_plait_sf"/>
</dbReference>
<feature type="compositionally biased region" description="Low complexity" evidence="3">
    <location>
        <begin position="442"/>
        <end position="454"/>
    </location>
</feature>
<gene>
    <name evidence="5" type="ORF">LMJF_24_1570</name>
</gene>
<dbReference type="VEuPathDB" id="TriTrypDB:LMJLV39_240022600"/>
<feature type="region of interest" description="Disordered" evidence="3">
    <location>
        <begin position="190"/>
        <end position="223"/>
    </location>
</feature>
<dbReference type="InterPro" id="IPR003954">
    <property type="entry name" value="RRM_euk-type"/>
</dbReference>
<dbReference type="InParanoid" id="Q4QAH4"/>
<dbReference type="PROSITE" id="PS50102">
    <property type="entry name" value="RRM"/>
    <property type="match status" value="2"/>
</dbReference>
<dbReference type="FunFam" id="3.30.70.330:FF:001249">
    <property type="entry name" value="RNA-binding protein, putative"/>
    <property type="match status" value="1"/>
</dbReference>
<dbReference type="SUPFAM" id="SSF54928">
    <property type="entry name" value="RNA-binding domain, RBD"/>
    <property type="match status" value="1"/>
</dbReference>
<protein>
    <recommendedName>
        <fullName evidence="4">RRM domain-containing protein</fullName>
    </recommendedName>
</protein>
<reference evidence="5 6" key="1">
    <citation type="journal article" date="2005" name="Science">
        <title>The genome of the kinetoplastid parasite, Leishmania major.</title>
        <authorList>
            <person name="Ivens A.C."/>
            <person name="Peacock C.S."/>
            <person name="Worthey E.A."/>
            <person name="Murphy L."/>
            <person name="Aggarwal G."/>
            <person name="Berriman M."/>
            <person name="Sisk E."/>
            <person name="Rajandream M.A."/>
            <person name="Adlem E."/>
            <person name="Aert R."/>
            <person name="Anupama A."/>
            <person name="Apostolou Z."/>
            <person name="Attipoe P."/>
            <person name="Bason N."/>
            <person name="Bauser C."/>
            <person name="Beck A."/>
            <person name="Beverley S.M."/>
            <person name="Bianchettin G."/>
            <person name="Borzym K."/>
            <person name="Bothe G."/>
            <person name="Bruschi C.V."/>
            <person name="Collins M."/>
            <person name="Cadag E."/>
            <person name="Ciarloni L."/>
            <person name="Clayton C."/>
            <person name="Coulson R.M."/>
            <person name="Cronin A."/>
            <person name="Cruz A.K."/>
            <person name="Davies R.M."/>
            <person name="De Gaudenzi J."/>
            <person name="Dobson D.E."/>
            <person name="Duesterhoeft A."/>
            <person name="Fazelina G."/>
            <person name="Fosker N."/>
            <person name="Frasch A.C."/>
            <person name="Fraser A."/>
            <person name="Fuchs M."/>
            <person name="Gabel C."/>
            <person name="Goble A."/>
            <person name="Goffeau A."/>
            <person name="Harris D."/>
            <person name="Hertz-Fowler C."/>
            <person name="Hilbert H."/>
            <person name="Horn D."/>
            <person name="Huang Y."/>
            <person name="Klages S."/>
            <person name="Knights A."/>
            <person name="Kube M."/>
            <person name="Larke N."/>
            <person name="Litvin L."/>
            <person name="Lord A."/>
            <person name="Louie T."/>
            <person name="Marra M."/>
            <person name="Masuy D."/>
            <person name="Matthews K."/>
            <person name="Michaeli S."/>
            <person name="Mottram J.C."/>
            <person name="Muller-Auer S."/>
            <person name="Munden H."/>
            <person name="Nelson S."/>
            <person name="Norbertczak H."/>
            <person name="Oliver K."/>
            <person name="O'neil S."/>
            <person name="Pentony M."/>
            <person name="Pohl T.M."/>
            <person name="Price C."/>
            <person name="Purnelle B."/>
            <person name="Quail M.A."/>
            <person name="Rabbinowitsch E."/>
            <person name="Reinhardt R."/>
            <person name="Rieger M."/>
            <person name="Rinta J."/>
            <person name="Robben J."/>
            <person name="Robertson L."/>
            <person name="Ruiz J.C."/>
            <person name="Rutter S."/>
            <person name="Saunders D."/>
            <person name="Schafer M."/>
            <person name="Schein J."/>
            <person name="Schwartz D.C."/>
            <person name="Seeger K."/>
            <person name="Seyler A."/>
            <person name="Sharp S."/>
            <person name="Shin H."/>
            <person name="Sivam D."/>
            <person name="Squares R."/>
            <person name="Squares S."/>
            <person name="Tosato V."/>
            <person name="Vogt C."/>
            <person name="Volckaert G."/>
            <person name="Wambutt R."/>
            <person name="Warren T."/>
            <person name="Wedler H."/>
            <person name="Woodward J."/>
            <person name="Zhou S."/>
            <person name="Zimmermann W."/>
            <person name="Smith D.F."/>
            <person name="Blackwell J.M."/>
            <person name="Stuart K.D."/>
            <person name="Barrell B."/>
            <person name="Myler P.J."/>
        </authorList>
    </citation>
    <scope>NUCLEOTIDE SEQUENCE [LARGE SCALE GENOMIC DNA]</scope>
    <source>
        <strain evidence="6">MHOM/IL/81/Friedlin</strain>
    </source>
</reference>
<proteinExistence type="predicted"/>
<evidence type="ECO:0000313" key="6">
    <source>
        <dbReference type="Proteomes" id="UP000000542"/>
    </source>
</evidence>
<feature type="region of interest" description="Disordered" evidence="3">
    <location>
        <begin position="551"/>
        <end position="638"/>
    </location>
</feature>
<keyword evidence="1 2" id="KW-0694">RNA-binding</keyword>
<dbReference type="InterPro" id="IPR000504">
    <property type="entry name" value="RRM_dom"/>
</dbReference>
<feature type="compositionally biased region" description="Low complexity" evidence="3">
    <location>
        <begin position="564"/>
        <end position="581"/>
    </location>
</feature>
<dbReference type="Proteomes" id="UP000000542">
    <property type="component" value="Chromosome 24"/>
</dbReference>
<dbReference type="InterPro" id="IPR035979">
    <property type="entry name" value="RBD_domain_sf"/>
</dbReference>
<evidence type="ECO:0000256" key="2">
    <source>
        <dbReference type="PROSITE-ProRule" id="PRU00176"/>
    </source>
</evidence>
<dbReference type="Gene3D" id="3.30.70.330">
    <property type="match status" value="2"/>
</dbReference>
<reference evidence="5 6" key="2">
    <citation type="journal article" date="2011" name="Genome Res.">
        <title>Chromosome and gene copy number variation allow major structural change between species and strains of Leishmania.</title>
        <authorList>
            <person name="Rogers M.B."/>
            <person name="Hilley J.D."/>
            <person name="Dickens N.J."/>
            <person name="Wilkes J."/>
            <person name="Bates P.A."/>
            <person name="Depledge D.P."/>
            <person name="Harris D."/>
            <person name="Her Y."/>
            <person name="Herzyk P."/>
            <person name="Imamura H."/>
            <person name="Otto T.D."/>
            <person name="Sanders M."/>
            <person name="Seeger K."/>
            <person name="Dujardin J.C."/>
            <person name="Berriman M."/>
            <person name="Smith D.F."/>
            <person name="Hertz-Fowler C."/>
            <person name="Mottram J.C."/>
        </authorList>
    </citation>
    <scope>NUCLEOTIDE SEQUENCE [LARGE SCALE GENOMIC DNA]</scope>
    <source>
        <strain evidence="6">MHOM/IL/81/Friedlin</strain>
    </source>
</reference>
<evidence type="ECO:0000313" key="5">
    <source>
        <dbReference type="EMBL" id="CAJ05119.1"/>
    </source>
</evidence>
<dbReference type="SMART" id="SM00360">
    <property type="entry name" value="RRM"/>
    <property type="match status" value="2"/>
</dbReference>
<dbReference type="SMART" id="SM00361">
    <property type="entry name" value="RRM_1"/>
    <property type="match status" value="1"/>
</dbReference>
<dbReference type="eggNOG" id="KOG0123">
    <property type="taxonomic scope" value="Eukaryota"/>
</dbReference>
<dbReference type="FunCoup" id="Q4QAH4">
    <property type="interactions" value="249"/>
</dbReference>
<feature type="compositionally biased region" description="Low complexity" evidence="3">
    <location>
        <begin position="593"/>
        <end position="604"/>
    </location>
</feature>
<dbReference type="EMBL" id="FR796420">
    <property type="protein sequence ID" value="CAJ05119.1"/>
    <property type="molecule type" value="Genomic_DNA"/>
</dbReference>
<feature type="region of interest" description="Disordered" evidence="3">
    <location>
        <begin position="425"/>
        <end position="454"/>
    </location>
</feature>
<feature type="region of interest" description="Disordered" evidence="3">
    <location>
        <begin position="1"/>
        <end position="23"/>
    </location>
</feature>
<evidence type="ECO:0000259" key="4">
    <source>
        <dbReference type="PROSITE" id="PS50102"/>
    </source>
</evidence>
<dbReference type="KEGG" id="lma:LMJF_24_1570"/>
<sequence>MQPTQNPTQTPQQDPLPDLNTLATNAFFPFPSAAGAASAEGGQQQMATANLYGASQLESIMKASAGDGKSASTAPEPAANNLLGRLTVSTLAAQSATPGTSPQSQPCPVPQFTPLGAGACSNASRSSAPSYSSASVPIGCGPQMCSGDTSFLYPNFVNEMSSVTPPQSVQGHTEGFVAGVTTPPAMPMNSSTMSNKGGSMNDNTSTSLSQATSSGIATSSGQPNDVEVRSNLFVCGLPVSVRDKELLELFEKHGEIESAKVMLDIHTGRSRGIAFVKFKNVEHAENAVDALNGTTVNGHQITVRVANSRAAYLPGNPTNKTFVRNVPLTVSRTTLFEYFAQFGEVTDLSIKSDTAQGRHNPSGRSASTTEDGADDKLNIVFITYSTKEAAAKAAEATHTKTPFKECNGVPLLAKVAEDTVRRMERLSRRQRPATGAEGTREVSTSSSSTNVASMSRFAAPSMGAALPTGMMMPPMMPMAGSFPPGTFVSVPTMGNTPDLTAPTMMPASVAGDHMTALRDASGNPIYSPAQPNPATATGGMAYAMPGNMAQPSIFFSAQPPPPAINQSPPQQSQQQPQAQPQTLYISTPNGFVPAPQQHQQQQQLPQPPPPQQQQPLQFFPAPPLLPQVPQQSQQTMPMPGAAPGQLVYMQTPNGSMMPVMYGGAQPATASMLPTQQMNPYFVMMGGQPPSNQ</sequence>
<evidence type="ECO:0000256" key="1">
    <source>
        <dbReference type="ARBA" id="ARBA00022884"/>
    </source>
</evidence>
<dbReference type="InterPro" id="IPR052462">
    <property type="entry name" value="SLIRP/GR-RBP-like"/>
</dbReference>
<feature type="domain" description="RRM" evidence="4">
    <location>
        <begin position="230"/>
        <end position="308"/>
    </location>
</feature>
<dbReference type="AlphaFoldDB" id="Q4QAH4"/>
<dbReference type="GO" id="GO:0003723">
    <property type="term" value="F:RNA binding"/>
    <property type="evidence" value="ECO:0000318"/>
    <property type="project" value="GO_Central"/>
</dbReference>
<evidence type="ECO:0000256" key="3">
    <source>
        <dbReference type="SAM" id="MobiDB-lite"/>
    </source>
</evidence>
<dbReference type="Pfam" id="PF00076">
    <property type="entry name" value="RRM_1"/>
    <property type="match status" value="2"/>
</dbReference>
<dbReference type="GO" id="GO:0010468">
    <property type="term" value="P:regulation of gene expression"/>
    <property type="evidence" value="ECO:0000318"/>
    <property type="project" value="GO_Central"/>
</dbReference>
<feature type="domain" description="RRM" evidence="4">
    <location>
        <begin position="319"/>
        <end position="418"/>
    </location>
</feature>
<name>Q4QAH4_LEIMA</name>
<dbReference type="VEuPathDB" id="TriTrypDB:LMJFC_240023700"/>
<dbReference type="RefSeq" id="XP_001683674.1">
    <property type="nucleotide sequence ID" value="XM_001683622.1"/>
</dbReference>
<keyword evidence="6" id="KW-1185">Reference proteome</keyword>
<dbReference type="GeneID" id="5652324"/>
<dbReference type="GO" id="GO:0005654">
    <property type="term" value="C:nucleoplasm"/>
    <property type="evidence" value="ECO:0000318"/>
    <property type="project" value="GO_Central"/>
</dbReference>
<dbReference type="VEuPathDB" id="TriTrypDB:LmjF.24.1570"/>
<dbReference type="FunFam" id="3.30.70.330:FF:001250">
    <property type="entry name" value="RNA-binding protein, putative"/>
    <property type="match status" value="1"/>
</dbReference>
<accession>Q4QAH4</accession>
<dbReference type="GO" id="GO:0000785">
    <property type="term" value="C:chromatin"/>
    <property type="evidence" value="ECO:0000318"/>
    <property type="project" value="GO_Central"/>
</dbReference>
<dbReference type="STRING" id="5664.Q4QAH4"/>
<organism evidence="5 6">
    <name type="scientific">Leishmania major</name>
    <dbReference type="NCBI Taxonomy" id="5664"/>
    <lineage>
        <taxon>Eukaryota</taxon>
        <taxon>Discoba</taxon>
        <taxon>Euglenozoa</taxon>
        <taxon>Kinetoplastea</taxon>
        <taxon>Metakinetoplastina</taxon>
        <taxon>Trypanosomatida</taxon>
        <taxon>Trypanosomatidae</taxon>
        <taxon>Leishmaniinae</taxon>
        <taxon>Leishmania</taxon>
    </lineage>
</organism>
<dbReference type="OMA" id="ATHTKTP"/>
<dbReference type="HOGENOM" id="CLU_398206_0_0_1"/>